<evidence type="ECO:0000256" key="8">
    <source>
        <dbReference type="ARBA" id="ARBA00022827"/>
    </source>
</evidence>
<dbReference type="PATRIC" id="fig|1618590.3.peg.609"/>
<keyword evidence="9 16" id="KW-0521">NADP</keyword>
<keyword evidence="8 16" id="KW-0274">FAD</keyword>
<evidence type="ECO:0000256" key="1">
    <source>
        <dbReference type="ARBA" id="ARBA00001974"/>
    </source>
</evidence>
<dbReference type="NCBIfam" id="NF010478">
    <property type="entry name" value="PRK13903.1"/>
    <property type="match status" value="1"/>
</dbReference>
<dbReference type="EMBL" id="LCNW01000037">
    <property type="protein sequence ID" value="KKU63165.1"/>
    <property type="molecule type" value="Genomic_DNA"/>
</dbReference>
<dbReference type="InterPro" id="IPR016166">
    <property type="entry name" value="FAD-bd_PCMH"/>
</dbReference>
<evidence type="ECO:0000256" key="11">
    <source>
        <dbReference type="ARBA" id="ARBA00022984"/>
    </source>
</evidence>
<feature type="active site" description="Proton donor" evidence="16">
    <location>
        <position position="232"/>
    </location>
</feature>
<comment type="pathway">
    <text evidence="4 16">Cell wall biogenesis; peptidoglycan biosynthesis.</text>
</comment>
<dbReference type="SUPFAM" id="SSF56176">
    <property type="entry name" value="FAD-binding/transporter-associated domain-like"/>
    <property type="match status" value="1"/>
</dbReference>
<dbReference type="SUPFAM" id="SSF56194">
    <property type="entry name" value="Uridine diphospho-N-Acetylenolpyruvylglucosamine reductase, MurB, C-terminal domain"/>
    <property type="match status" value="1"/>
</dbReference>
<dbReference type="Gene3D" id="3.30.465.10">
    <property type="match status" value="1"/>
</dbReference>
<dbReference type="GO" id="GO:0009252">
    <property type="term" value="P:peptidoglycan biosynthetic process"/>
    <property type="evidence" value="ECO:0007669"/>
    <property type="project" value="UniProtKB-UniRule"/>
</dbReference>
<dbReference type="PANTHER" id="PTHR21071:SF4">
    <property type="entry name" value="UDP-N-ACETYLENOLPYRUVOYLGLUCOSAMINE REDUCTASE"/>
    <property type="match status" value="1"/>
</dbReference>
<feature type="domain" description="FAD-binding PCMH-type" evidence="17">
    <location>
        <begin position="14"/>
        <end position="182"/>
    </location>
</feature>
<keyword evidence="13 16" id="KW-0131">Cell cycle</keyword>
<keyword evidence="7 16" id="KW-0285">Flavoprotein</keyword>
<reference evidence="18 19" key="1">
    <citation type="journal article" date="2015" name="Nature">
        <title>rRNA introns, odd ribosomes, and small enigmatic genomes across a large radiation of phyla.</title>
        <authorList>
            <person name="Brown C.T."/>
            <person name="Hug L.A."/>
            <person name="Thomas B.C."/>
            <person name="Sharon I."/>
            <person name="Castelle C.J."/>
            <person name="Singh A."/>
            <person name="Wilkins M.J."/>
            <person name="Williams K.H."/>
            <person name="Banfield J.F."/>
        </authorList>
    </citation>
    <scope>NUCLEOTIDE SEQUENCE [LARGE SCALE GENOMIC DNA]</scope>
</reference>
<gene>
    <name evidence="16" type="primary">murB</name>
    <name evidence="18" type="ORF">UX88_C0037G0003</name>
</gene>
<dbReference type="UniPathway" id="UPA00219"/>
<proteinExistence type="inferred from homology"/>
<dbReference type="GO" id="GO:0051301">
    <property type="term" value="P:cell division"/>
    <property type="evidence" value="ECO:0007669"/>
    <property type="project" value="UniProtKB-KW"/>
</dbReference>
<keyword evidence="14 16" id="KW-0961">Cell wall biogenesis/degradation</keyword>
<comment type="similarity">
    <text evidence="16">Belongs to the MurB family.</text>
</comment>
<accession>A0A0G1UZP4</accession>
<dbReference type="PROSITE" id="PS51387">
    <property type="entry name" value="FAD_PCMH"/>
    <property type="match status" value="1"/>
</dbReference>
<evidence type="ECO:0000256" key="15">
    <source>
        <dbReference type="ARBA" id="ARBA00048914"/>
    </source>
</evidence>
<comment type="cofactor">
    <cofactor evidence="1 16">
        <name>FAD</name>
        <dbReference type="ChEBI" id="CHEBI:57692"/>
    </cofactor>
</comment>
<dbReference type="InterPro" id="IPR036635">
    <property type="entry name" value="MurB_C_sf"/>
</dbReference>
<dbReference type="InterPro" id="IPR003170">
    <property type="entry name" value="MurB"/>
</dbReference>
<dbReference type="Pfam" id="PF02873">
    <property type="entry name" value="MurB_C"/>
    <property type="match status" value="1"/>
</dbReference>
<protein>
    <recommendedName>
        <fullName evidence="16">UDP-N-acetylenolpyruvoylglucosamine reductase</fullName>
        <ecNumber evidence="16">1.3.1.98</ecNumber>
    </recommendedName>
    <alternativeName>
        <fullName evidence="16">UDP-N-acetylmuramate dehydrogenase</fullName>
    </alternativeName>
</protein>
<keyword evidence="11 16" id="KW-0573">Peptidoglycan synthesis</keyword>
<evidence type="ECO:0000313" key="19">
    <source>
        <dbReference type="Proteomes" id="UP000034501"/>
    </source>
</evidence>
<dbReference type="GO" id="GO:0071555">
    <property type="term" value="P:cell wall organization"/>
    <property type="evidence" value="ECO:0007669"/>
    <property type="project" value="UniProtKB-KW"/>
</dbReference>
<evidence type="ECO:0000256" key="13">
    <source>
        <dbReference type="ARBA" id="ARBA00023306"/>
    </source>
</evidence>
<evidence type="ECO:0000256" key="7">
    <source>
        <dbReference type="ARBA" id="ARBA00022630"/>
    </source>
</evidence>
<comment type="caution">
    <text evidence="18">The sequence shown here is derived from an EMBL/GenBank/DDBJ whole genome shotgun (WGS) entry which is preliminary data.</text>
</comment>
<evidence type="ECO:0000259" key="17">
    <source>
        <dbReference type="PROSITE" id="PS51387"/>
    </source>
</evidence>
<dbReference type="GO" id="GO:0008360">
    <property type="term" value="P:regulation of cell shape"/>
    <property type="evidence" value="ECO:0007669"/>
    <property type="project" value="UniProtKB-KW"/>
</dbReference>
<dbReference type="GO" id="GO:0008762">
    <property type="term" value="F:UDP-N-acetylmuramate dehydrogenase activity"/>
    <property type="evidence" value="ECO:0007669"/>
    <property type="project" value="UniProtKB-UniRule"/>
</dbReference>
<evidence type="ECO:0000256" key="3">
    <source>
        <dbReference type="ARBA" id="ARBA00004496"/>
    </source>
</evidence>
<comment type="catalytic activity">
    <reaction evidence="15 16">
        <text>UDP-N-acetyl-alpha-D-muramate + NADP(+) = UDP-N-acetyl-3-O-(1-carboxyvinyl)-alpha-D-glucosamine + NADPH + H(+)</text>
        <dbReference type="Rhea" id="RHEA:12248"/>
        <dbReference type="ChEBI" id="CHEBI:15378"/>
        <dbReference type="ChEBI" id="CHEBI:57783"/>
        <dbReference type="ChEBI" id="CHEBI:58349"/>
        <dbReference type="ChEBI" id="CHEBI:68483"/>
        <dbReference type="ChEBI" id="CHEBI:70757"/>
        <dbReference type="EC" id="1.3.1.98"/>
    </reaction>
</comment>
<evidence type="ECO:0000256" key="5">
    <source>
        <dbReference type="ARBA" id="ARBA00022490"/>
    </source>
</evidence>
<keyword evidence="10 16" id="KW-0133">Cell shape</keyword>
<dbReference type="InterPro" id="IPR036318">
    <property type="entry name" value="FAD-bd_PCMH-like_sf"/>
</dbReference>
<dbReference type="InterPro" id="IPR011601">
    <property type="entry name" value="MurB_C"/>
</dbReference>
<keyword evidence="5 16" id="KW-0963">Cytoplasm</keyword>
<evidence type="ECO:0000313" key="18">
    <source>
        <dbReference type="EMBL" id="KKU63165.1"/>
    </source>
</evidence>
<evidence type="ECO:0000256" key="14">
    <source>
        <dbReference type="ARBA" id="ARBA00023316"/>
    </source>
</evidence>
<dbReference type="InterPro" id="IPR016169">
    <property type="entry name" value="FAD-bd_PCMH_sub2"/>
</dbReference>
<evidence type="ECO:0000256" key="12">
    <source>
        <dbReference type="ARBA" id="ARBA00023002"/>
    </source>
</evidence>
<dbReference type="Gene3D" id="3.90.78.10">
    <property type="entry name" value="UDP-N-acetylenolpyruvoylglucosamine reductase, C-terminal domain"/>
    <property type="match status" value="1"/>
</dbReference>
<evidence type="ECO:0000256" key="2">
    <source>
        <dbReference type="ARBA" id="ARBA00003921"/>
    </source>
</evidence>
<dbReference type="EC" id="1.3.1.98" evidence="16"/>
<dbReference type="InterPro" id="IPR016167">
    <property type="entry name" value="FAD-bd_PCMH_sub1"/>
</dbReference>
<comment type="subcellular location">
    <subcellularLocation>
        <location evidence="3 16">Cytoplasm</location>
    </subcellularLocation>
</comment>
<comment type="function">
    <text evidence="2 16">Cell wall formation.</text>
</comment>
<name>A0A0G1UZP4_9BACT</name>
<keyword evidence="12 16" id="KW-0560">Oxidoreductase</keyword>
<evidence type="ECO:0000256" key="4">
    <source>
        <dbReference type="ARBA" id="ARBA00004752"/>
    </source>
</evidence>
<keyword evidence="6 16" id="KW-0132">Cell division</keyword>
<dbReference type="PANTHER" id="PTHR21071">
    <property type="entry name" value="UDP-N-ACETYLENOLPYRUVOYLGLUCOSAMINE REDUCTASE"/>
    <property type="match status" value="1"/>
</dbReference>
<evidence type="ECO:0000256" key="10">
    <source>
        <dbReference type="ARBA" id="ARBA00022960"/>
    </source>
</evidence>
<evidence type="ECO:0000256" key="6">
    <source>
        <dbReference type="ARBA" id="ARBA00022618"/>
    </source>
</evidence>
<dbReference type="GO" id="GO:0071949">
    <property type="term" value="F:FAD binding"/>
    <property type="evidence" value="ECO:0007669"/>
    <property type="project" value="InterPro"/>
</dbReference>
<dbReference type="InterPro" id="IPR006094">
    <property type="entry name" value="Oxid_FAD_bind_N"/>
</dbReference>
<evidence type="ECO:0000256" key="16">
    <source>
        <dbReference type="HAMAP-Rule" id="MF_00037"/>
    </source>
</evidence>
<dbReference type="Pfam" id="PF01565">
    <property type="entry name" value="FAD_binding_4"/>
    <property type="match status" value="1"/>
</dbReference>
<organism evidence="18 19">
    <name type="scientific">Candidatus Woesebacteria bacterium GW2011_GWC2_47_16</name>
    <dbReference type="NCBI Taxonomy" id="1618590"/>
    <lineage>
        <taxon>Bacteria</taxon>
        <taxon>Candidatus Woeseibacteriota</taxon>
    </lineage>
</organism>
<dbReference type="Gene3D" id="3.30.43.10">
    <property type="entry name" value="Uridine Diphospho-n-acetylenolpyruvylglucosamine Reductase, domain 2"/>
    <property type="match status" value="1"/>
</dbReference>
<dbReference type="GO" id="GO:0005829">
    <property type="term" value="C:cytosol"/>
    <property type="evidence" value="ECO:0007669"/>
    <property type="project" value="TreeGrafter"/>
</dbReference>
<evidence type="ECO:0000256" key="9">
    <source>
        <dbReference type="ARBA" id="ARBA00022857"/>
    </source>
</evidence>
<feature type="active site" evidence="16">
    <location>
        <position position="329"/>
    </location>
</feature>
<sequence>MGTKTFRELTTFRVGGKIEHFFEVKTEKEVVGAVAFAKKNKLPIFIIGGGSDILVSDNDFKGVVIKYGGKKISFKGNFVTVEAGAVWDRLVEETVNGGLQGIECLSGIPGSVGGAPIQNIGAYGQELKDTFVGLSAFDIEKEKFVTFNKTDCQFGYRESFFKKPESWQKFIVTDVTFGLKKDAPPAVKYDSLKNYLAEKNLDNPSLTDVREAVLKIREAKFENPKEVGNAGSFFKNPIIDEGKTKLLKRKYADIPCRPQPDGNYKCSAGWLIEQAGWKGKKYHGAQVSPRHALVLINPEGKATAEEVKELAEEISEDVFNKFGIKLEPEVQYIGFE</sequence>
<dbReference type="AlphaFoldDB" id="A0A0G1UZP4"/>
<dbReference type="NCBIfam" id="NF000755">
    <property type="entry name" value="PRK00046.1"/>
    <property type="match status" value="1"/>
</dbReference>
<feature type="active site" evidence="16">
    <location>
        <position position="157"/>
    </location>
</feature>
<dbReference type="HAMAP" id="MF_00037">
    <property type="entry name" value="MurB"/>
    <property type="match status" value="1"/>
</dbReference>
<dbReference type="Proteomes" id="UP000034501">
    <property type="component" value="Unassembled WGS sequence"/>
</dbReference>
<dbReference type="NCBIfam" id="TIGR00179">
    <property type="entry name" value="murB"/>
    <property type="match status" value="1"/>
</dbReference>